<protein>
    <recommendedName>
        <fullName evidence="1">non-specific serine/threonine protein kinase</fullName>
        <ecNumber evidence="1">2.7.11.1</ecNumber>
    </recommendedName>
</protein>
<feature type="compositionally biased region" description="Basic residues" evidence="9">
    <location>
        <begin position="128"/>
        <end position="138"/>
    </location>
</feature>
<keyword evidence="2" id="KW-0723">Serine/threonine-protein kinase</keyword>
<evidence type="ECO:0000313" key="12">
    <source>
        <dbReference type="Proteomes" id="UP000715441"/>
    </source>
</evidence>
<evidence type="ECO:0000256" key="1">
    <source>
        <dbReference type="ARBA" id="ARBA00012513"/>
    </source>
</evidence>
<evidence type="ECO:0000256" key="5">
    <source>
        <dbReference type="ARBA" id="ARBA00022777"/>
    </source>
</evidence>
<gene>
    <name evidence="11" type="ORF">HFP15_21135</name>
</gene>
<dbReference type="InterPro" id="IPR031636">
    <property type="entry name" value="PknG_TPR"/>
</dbReference>
<accession>A0ABX1J6H8</accession>
<dbReference type="Proteomes" id="UP000715441">
    <property type="component" value="Unassembled WGS sequence"/>
</dbReference>
<evidence type="ECO:0000259" key="10">
    <source>
        <dbReference type="PROSITE" id="PS50011"/>
    </source>
</evidence>
<dbReference type="Gene3D" id="3.30.200.20">
    <property type="entry name" value="Phosphorylase Kinase, domain 1"/>
    <property type="match status" value="1"/>
</dbReference>
<comment type="catalytic activity">
    <reaction evidence="8">
        <text>L-seryl-[protein] + ATP = O-phospho-L-seryl-[protein] + ADP + H(+)</text>
        <dbReference type="Rhea" id="RHEA:17989"/>
        <dbReference type="Rhea" id="RHEA-COMP:9863"/>
        <dbReference type="Rhea" id="RHEA-COMP:11604"/>
        <dbReference type="ChEBI" id="CHEBI:15378"/>
        <dbReference type="ChEBI" id="CHEBI:29999"/>
        <dbReference type="ChEBI" id="CHEBI:30616"/>
        <dbReference type="ChEBI" id="CHEBI:83421"/>
        <dbReference type="ChEBI" id="CHEBI:456216"/>
        <dbReference type="EC" id="2.7.11.1"/>
    </reaction>
</comment>
<keyword evidence="3" id="KW-0808">Transferase</keyword>
<name>A0ABX1J6H8_9PSEU</name>
<evidence type="ECO:0000256" key="7">
    <source>
        <dbReference type="ARBA" id="ARBA00047899"/>
    </source>
</evidence>
<sequence length="816" mass="87457">MTEEPGRPRHAAPEHEPISGRLDESPVERTQYIAPVRPQQPPVQTPPPVPPAMPAEPQATSVLAAAPPTQSIMPPAPVAQPDGNVELPDPGTESVLPESTSGRQTGSGSGPGTGPGTGSGAFPGTSRRTGRRTSRRGRLGAGLVEVPPVPYRDPASAVLTNPVVSEEKRYCGNCSAKVGRGDAGPEGTCEKCGTAYSFLPKLQPGDLVGGQYEVLGALAYGGLGWIYLAQDHNVNDRWVVLKGLIDTGDPTATAAAVNETRFLAEVEHPNIVKIYNFVQHPDPTTGHSVGYIVMEYVGGQSLRQLALQHYREAGRPEPLPIGQVIAYGLEILPALGYLHSQNLLYCDLKPDNVIQTHEQLKLIDMGAVRRMDDYSSPLFFTTGYSAPELAKQGASVASDLYTVGRTLAVLSFEFNGYTTKYKDSLPSADEVPLFKLFGSYHRFLKRATHPDADRRFIAAEDMADQLAGVLREIMALGTGKPRPGASTVFGPETNSFGVDIVVPEPGGPVPLPAGTDVVGGLPIPQVDTSDPAAGVLATTTALDPQGAIDALAGAPRQSIEVRLRIVRARIELGELAEAQRQLQAAQYLAIRAGYPHDWRIDWHRGLIELAGGRQRVAQMAFEAVYDDLPGEIAPKLALAVSAEGVGDHFAASRLYELVWRTDRSYVSAAFGLARVYLAQGARTSAVEVLESVPSSSTHYVAAQVAAIKIKTRAVGNGSVSEGDLADAGVRLERLSLDAERRTRLSAEVLEAAFGWVRTAPSGYQTRTKVLGCALEERDVRFGLERCYRALARLAHTSDERIDLVDRANAVRPRTLT</sequence>
<dbReference type="CDD" id="cd14014">
    <property type="entry name" value="STKc_PknB_like"/>
    <property type="match status" value="1"/>
</dbReference>
<feature type="region of interest" description="Disordered" evidence="9">
    <location>
        <begin position="1"/>
        <end position="145"/>
    </location>
</feature>
<evidence type="ECO:0000256" key="9">
    <source>
        <dbReference type="SAM" id="MobiDB-lite"/>
    </source>
</evidence>
<keyword evidence="12" id="KW-1185">Reference proteome</keyword>
<evidence type="ECO:0000256" key="4">
    <source>
        <dbReference type="ARBA" id="ARBA00022741"/>
    </source>
</evidence>
<dbReference type="SUPFAM" id="SSF48452">
    <property type="entry name" value="TPR-like"/>
    <property type="match status" value="1"/>
</dbReference>
<comment type="caution">
    <text evidence="11">The sequence shown here is derived from an EMBL/GenBank/DDBJ whole genome shotgun (WGS) entry which is preliminary data.</text>
</comment>
<feature type="compositionally biased region" description="Basic and acidic residues" evidence="9">
    <location>
        <begin position="1"/>
        <end position="27"/>
    </location>
</feature>
<dbReference type="PANTHER" id="PTHR24363">
    <property type="entry name" value="SERINE/THREONINE PROTEIN KINASE"/>
    <property type="match status" value="1"/>
</dbReference>
<evidence type="ECO:0000256" key="6">
    <source>
        <dbReference type="ARBA" id="ARBA00022840"/>
    </source>
</evidence>
<dbReference type="Pfam" id="PF16919">
    <property type="entry name" value="PknG_rubred"/>
    <property type="match status" value="1"/>
</dbReference>
<keyword evidence="4" id="KW-0547">Nucleotide-binding</keyword>
<dbReference type="EMBL" id="JAAXLS010000014">
    <property type="protein sequence ID" value="NKQ55392.1"/>
    <property type="molecule type" value="Genomic_DNA"/>
</dbReference>
<dbReference type="PROSITE" id="PS50011">
    <property type="entry name" value="PROTEIN_KINASE_DOM"/>
    <property type="match status" value="1"/>
</dbReference>
<dbReference type="Pfam" id="PF16918">
    <property type="entry name" value="PknG_TPR"/>
    <property type="match status" value="1"/>
</dbReference>
<evidence type="ECO:0000256" key="2">
    <source>
        <dbReference type="ARBA" id="ARBA00022527"/>
    </source>
</evidence>
<keyword evidence="6" id="KW-0067">ATP-binding</keyword>
<proteinExistence type="predicted"/>
<feature type="domain" description="Protein kinase" evidence="10">
    <location>
        <begin position="212"/>
        <end position="467"/>
    </location>
</feature>
<dbReference type="SMART" id="SM00220">
    <property type="entry name" value="S_TKc"/>
    <property type="match status" value="1"/>
</dbReference>
<dbReference type="InterPro" id="IPR000719">
    <property type="entry name" value="Prot_kinase_dom"/>
</dbReference>
<feature type="compositionally biased region" description="Pro residues" evidence="9">
    <location>
        <begin position="38"/>
        <end position="54"/>
    </location>
</feature>
<evidence type="ECO:0000313" key="11">
    <source>
        <dbReference type="EMBL" id="NKQ55392.1"/>
    </source>
</evidence>
<reference evidence="11 12" key="1">
    <citation type="submission" date="2020-04" db="EMBL/GenBank/DDBJ databases">
        <title>Novel species.</title>
        <authorList>
            <person name="Teo W.F.A."/>
            <person name="Lipun K."/>
            <person name="Srisuk N."/>
            <person name="Duangmal K."/>
        </authorList>
    </citation>
    <scope>NUCLEOTIDE SEQUENCE [LARGE SCALE GENOMIC DNA]</scope>
    <source>
        <strain evidence="11 12">K13G38</strain>
    </source>
</reference>
<dbReference type="Pfam" id="PF00069">
    <property type="entry name" value="Pkinase"/>
    <property type="match status" value="1"/>
</dbReference>
<dbReference type="InterPro" id="IPR031634">
    <property type="entry name" value="PknG_rubred"/>
</dbReference>
<organism evidence="11 12">
    <name type="scientific">Amycolatopsis acididurans</name>
    <dbReference type="NCBI Taxonomy" id="2724524"/>
    <lineage>
        <taxon>Bacteria</taxon>
        <taxon>Bacillati</taxon>
        <taxon>Actinomycetota</taxon>
        <taxon>Actinomycetes</taxon>
        <taxon>Pseudonocardiales</taxon>
        <taxon>Pseudonocardiaceae</taxon>
        <taxon>Amycolatopsis</taxon>
    </lineage>
</organism>
<dbReference type="Gene3D" id="1.25.40.10">
    <property type="entry name" value="Tetratricopeptide repeat domain"/>
    <property type="match status" value="1"/>
</dbReference>
<comment type="catalytic activity">
    <reaction evidence="7">
        <text>L-threonyl-[protein] + ATP = O-phospho-L-threonyl-[protein] + ADP + H(+)</text>
        <dbReference type="Rhea" id="RHEA:46608"/>
        <dbReference type="Rhea" id="RHEA-COMP:11060"/>
        <dbReference type="Rhea" id="RHEA-COMP:11605"/>
        <dbReference type="ChEBI" id="CHEBI:15378"/>
        <dbReference type="ChEBI" id="CHEBI:30013"/>
        <dbReference type="ChEBI" id="CHEBI:30616"/>
        <dbReference type="ChEBI" id="CHEBI:61977"/>
        <dbReference type="ChEBI" id="CHEBI:456216"/>
        <dbReference type="EC" id="2.7.11.1"/>
    </reaction>
</comment>
<feature type="compositionally biased region" description="Gly residues" evidence="9">
    <location>
        <begin position="105"/>
        <end position="121"/>
    </location>
</feature>
<keyword evidence="5 11" id="KW-0418">Kinase</keyword>
<dbReference type="SUPFAM" id="SSF56112">
    <property type="entry name" value="Protein kinase-like (PK-like)"/>
    <property type="match status" value="1"/>
</dbReference>
<evidence type="ECO:0000256" key="8">
    <source>
        <dbReference type="ARBA" id="ARBA00048679"/>
    </source>
</evidence>
<dbReference type="InterPro" id="IPR011009">
    <property type="entry name" value="Kinase-like_dom_sf"/>
</dbReference>
<dbReference type="EC" id="2.7.11.1" evidence="1"/>
<evidence type="ECO:0000256" key="3">
    <source>
        <dbReference type="ARBA" id="ARBA00022679"/>
    </source>
</evidence>
<dbReference type="Gene3D" id="1.10.510.10">
    <property type="entry name" value="Transferase(Phosphotransferase) domain 1"/>
    <property type="match status" value="1"/>
</dbReference>
<dbReference type="GO" id="GO:0016301">
    <property type="term" value="F:kinase activity"/>
    <property type="evidence" value="ECO:0007669"/>
    <property type="project" value="UniProtKB-KW"/>
</dbReference>
<dbReference type="RefSeq" id="WP_168518268.1">
    <property type="nucleotide sequence ID" value="NZ_JAAXLS010000014.1"/>
</dbReference>
<dbReference type="PANTHER" id="PTHR24363:SF0">
    <property type="entry name" value="SERINE_THREONINE KINASE LIKE DOMAIN CONTAINING 1"/>
    <property type="match status" value="1"/>
</dbReference>
<dbReference type="InterPro" id="IPR011990">
    <property type="entry name" value="TPR-like_helical_dom_sf"/>
</dbReference>